<dbReference type="Proteomes" id="UP000662618">
    <property type="component" value="Unassembled WGS sequence"/>
</dbReference>
<gene>
    <name evidence="1" type="ORF">CHRY9390_00317</name>
</gene>
<reference evidence="1" key="1">
    <citation type="submission" date="2020-12" db="EMBL/GenBank/DDBJ databases">
        <authorList>
            <person name="Rodrigo-Torres L."/>
            <person name="Arahal R. D."/>
            <person name="Lucena T."/>
        </authorList>
    </citation>
    <scope>NUCLEOTIDE SEQUENCE</scope>
    <source>
        <strain evidence="1">CECT 9390</strain>
    </source>
</reference>
<proteinExistence type="predicted"/>
<sequence>MKYLSIIFILFFSLGYCQKLKAVHFDDISKYEFEELDRLMVEQHGFLRMNDIEHEHQRVYTNNSDQLDQLIVITVIKDPKSCSHVLSIVDRSESSVMRLKEELPNAGYQYQGEKKMSEEILVSHFTKGRKAVLITDTKTSTGAYQILLMCK</sequence>
<organism evidence="1 2">
    <name type="scientific">Chryseobacterium aquaeductus</name>
    <dbReference type="NCBI Taxonomy" id="2675056"/>
    <lineage>
        <taxon>Bacteria</taxon>
        <taxon>Pseudomonadati</taxon>
        <taxon>Bacteroidota</taxon>
        <taxon>Flavobacteriia</taxon>
        <taxon>Flavobacteriales</taxon>
        <taxon>Weeksellaceae</taxon>
        <taxon>Chryseobacterium group</taxon>
        <taxon>Chryseobacterium</taxon>
    </lineage>
</organism>
<dbReference type="RefSeq" id="WP_162086863.1">
    <property type="nucleotide sequence ID" value="NZ_CAJIMS010000001.1"/>
</dbReference>
<protein>
    <submittedName>
        <fullName evidence="1">Uncharacterized protein</fullName>
    </submittedName>
</protein>
<dbReference type="AlphaFoldDB" id="A0A9N8MFH3"/>
<evidence type="ECO:0000313" key="1">
    <source>
        <dbReference type="EMBL" id="CAD7798313.1"/>
    </source>
</evidence>
<accession>A0A9N8MFH3</accession>
<dbReference type="EMBL" id="CAJIMS010000001">
    <property type="protein sequence ID" value="CAD7798313.1"/>
    <property type="molecule type" value="Genomic_DNA"/>
</dbReference>
<keyword evidence="2" id="KW-1185">Reference proteome</keyword>
<evidence type="ECO:0000313" key="2">
    <source>
        <dbReference type="Proteomes" id="UP000662618"/>
    </source>
</evidence>
<name>A0A9N8MFH3_9FLAO</name>
<comment type="caution">
    <text evidence="1">The sequence shown here is derived from an EMBL/GenBank/DDBJ whole genome shotgun (WGS) entry which is preliminary data.</text>
</comment>